<name>A0A3E0D716_9GAMM</name>
<dbReference type="Pfam" id="PF13439">
    <property type="entry name" value="Glyco_transf_4"/>
    <property type="match status" value="1"/>
</dbReference>
<evidence type="ECO:0000259" key="1">
    <source>
        <dbReference type="Pfam" id="PF00534"/>
    </source>
</evidence>
<organism evidence="3 4">
    <name type="scientific">Marinomonas pollencensis</name>
    <dbReference type="NCBI Taxonomy" id="491954"/>
    <lineage>
        <taxon>Bacteria</taxon>
        <taxon>Pseudomonadati</taxon>
        <taxon>Pseudomonadota</taxon>
        <taxon>Gammaproteobacteria</taxon>
        <taxon>Oceanospirillales</taxon>
        <taxon>Oceanospirillaceae</taxon>
        <taxon>Marinomonas</taxon>
    </lineage>
</organism>
<accession>A0A3E0D716</accession>
<dbReference type="SUPFAM" id="SSF53756">
    <property type="entry name" value="UDP-Glycosyltransferase/glycogen phosphorylase"/>
    <property type="match status" value="1"/>
</dbReference>
<dbReference type="CDD" id="cd03811">
    <property type="entry name" value="GT4_GT28_WabH-like"/>
    <property type="match status" value="1"/>
</dbReference>
<dbReference type="EMBL" id="QUNG01000021">
    <property type="protein sequence ID" value="REG78449.1"/>
    <property type="molecule type" value="Genomic_DNA"/>
</dbReference>
<feature type="domain" description="Glycosyl transferase family 1" evidence="1">
    <location>
        <begin position="192"/>
        <end position="346"/>
    </location>
</feature>
<proteinExistence type="predicted"/>
<dbReference type="AlphaFoldDB" id="A0A3E0D716"/>
<dbReference type="Gene3D" id="3.40.50.2000">
    <property type="entry name" value="Glycogen Phosphorylase B"/>
    <property type="match status" value="2"/>
</dbReference>
<evidence type="ECO:0000313" key="3">
    <source>
        <dbReference type="EMBL" id="REG78449.1"/>
    </source>
</evidence>
<dbReference type="PANTHER" id="PTHR45947">
    <property type="entry name" value="SULFOQUINOVOSYL TRANSFERASE SQD2"/>
    <property type="match status" value="1"/>
</dbReference>
<evidence type="ECO:0000313" key="4">
    <source>
        <dbReference type="Proteomes" id="UP000256542"/>
    </source>
</evidence>
<dbReference type="PANTHER" id="PTHR45947:SF3">
    <property type="entry name" value="SULFOQUINOVOSYL TRANSFERASE SQD2"/>
    <property type="match status" value="1"/>
</dbReference>
<keyword evidence="4" id="KW-1185">Reference proteome</keyword>
<comment type="caution">
    <text evidence="3">The sequence shown here is derived from an EMBL/GenBank/DDBJ whole genome shotgun (WGS) entry which is preliminary data.</text>
</comment>
<reference evidence="3 4" key="1">
    <citation type="submission" date="2018-08" db="EMBL/GenBank/DDBJ databases">
        <title>Genomic Encyclopedia of Type Strains, Phase III (KMG-III): the genomes of soil and plant-associated and newly described type strains.</title>
        <authorList>
            <person name="Whitman W."/>
        </authorList>
    </citation>
    <scope>NUCLEOTIDE SEQUENCE [LARGE SCALE GENOMIC DNA]</scope>
    <source>
        <strain evidence="3 4">CECT 7375</strain>
    </source>
</reference>
<dbReference type="Pfam" id="PF00534">
    <property type="entry name" value="Glycos_transf_1"/>
    <property type="match status" value="1"/>
</dbReference>
<dbReference type="InterPro" id="IPR001296">
    <property type="entry name" value="Glyco_trans_1"/>
</dbReference>
<gene>
    <name evidence="3" type="ORF">DFP81_1214</name>
</gene>
<dbReference type="InterPro" id="IPR028098">
    <property type="entry name" value="Glyco_trans_4-like_N"/>
</dbReference>
<dbReference type="InterPro" id="IPR050194">
    <property type="entry name" value="Glycosyltransferase_grp1"/>
</dbReference>
<evidence type="ECO:0000259" key="2">
    <source>
        <dbReference type="Pfam" id="PF13439"/>
    </source>
</evidence>
<keyword evidence="3" id="KW-0808">Transferase</keyword>
<protein>
    <submittedName>
        <fullName evidence="3">Glycosyltransferase involved in cell wall biosynthesis</fullName>
    </submittedName>
</protein>
<dbReference type="GO" id="GO:0016757">
    <property type="term" value="F:glycosyltransferase activity"/>
    <property type="evidence" value="ECO:0007669"/>
    <property type="project" value="InterPro"/>
</dbReference>
<dbReference type="Proteomes" id="UP000256542">
    <property type="component" value="Unassembled WGS sequence"/>
</dbReference>
<sequence length="371" mass="41261">MGVKRNRVTIISPSFQGGGAEKIAINLANYYASVGQEVSLIVLSSKGPYASQLSPSVKVNALNTRGRYVFFKLYKILKKDSSDVIFSAIRDTNVIVGAIGYFLKLPLVFREANTMDAIEEMPFYKGVLYKALMKRSYKKANLIIANSSDTKKDLIAHNITQSNKITVIGNPVLPAQEDALMASEPAHPWFDKEKFDLVLNVGRLHKQKNQEFLLYAFSELYKENNRARLIILGEGELQSRLNRLAKLLGIEAVIEIVSFQNNPFVFYKAASVFALTSSWEGFGNVLVEAMWCKTPVIALDCPGGPKSILNNGEFGHLLSTDDPAVFAAQISNILTSDNRDAIERAYQRSLEYSVPAIASLYYQQATGQPRR</sequence>
<feature type="domain" description="Glycosyltransferase subfamily 4-like N-terminal" evidence="2">
    <location>
        <begin position="18"/>
        <end position="172"/>
    </location>
</feature>